<keyword evidence="1" id="KW-0732">Signal</keyword>
<accession>A0A9P4I2F4</accession>
<sequence length="566" mass="62123">MATSAILSLRPLIVPISMGAVWQVRHAAPASALFTPSTTTQTVDGLARGGLSVGTVFIVYQMSQSPVPAGSWAANRQSILMVGMIAAAAAFASVWTEETFIRYLSDNFPATILRLDTVGPVLYRLVVRLGSYPYHQQADQNVLTLKCFKVAVALLTGQYWRKFWDLLDADDVVEEESKAAEIRTRLLFQSLRGRATQADGQAPASHHESEIKDDVRSVLELLEKNNKWRDPDNPKVVKRGLPLPPVSALPPCHSDDLRGEVAYEDLGSLIRLLLVMGQYTVGCRAEDLTDNEQGLDEVVSSIMAGIIELKEGKAGRRIPYAEFRKTLITLLPNLYDGFGPIFATLVKETGDQSTKPSQEPIMDDSFLTLPLIHQLASFLPLPISPANLSRLYAGNAMQLEDLVNLVFSKGNEKLLLLVQSVPKPSDVSQKPSTIGALLAADDTNEQGRKPGYYRRIFELSPKHRAFAAPGSRASIRTEGHDDGDIVDWSYTLEADNEVRPTLRIITGSQHAARLERRALVTRDGPDSSEEPIFEGGSVAATNLSDDLRIELWKVGDKAPIDQAFVV</sequence>
<reference evidence="2" key="1">
    <citation type="journal article" date="2020" name="Stud. Mycol.">
        <title>101 Dothideomycetes genomes: a test case for predicting lifestyles and emergence of pathogens.</title>
        <authorList>
            <person name="Haridas S."/>
            <person name="Albert R."/>
            <person name="Binder M."/>
            <person name="Bloem J."/>
            <person name="Labutti K."/>
            <person name="Salamov A."/>
            <person name="Andreopoulos B."/>
            <person name="Baker S."/>
            <person name="Barry K."/>
            <person name="Bills G."/>
            <person name="Bluhm B."/>
            <person name="Cannon C."/>
            <person name="Castanera R."/>
            <person name="Culley D."/>
            <person name="Daum C."/>
            <person name="Ezra D."/>
            <person name="Gonzalez J."/>
            <person name="Henrissat B."/>
            <person name="Kuo A."/>
            <person name="Liang C."/>
            <person name="Lipzen A."/>
            <person name="Lutzoni F."/>
            <person name="Magnuson J."/>
            <person name="Mondo S."/>
            <person name="Nolan M."/>
            <person name="Ohm R."/>
            <person name="Pangilinan J."/>
            <person name="Park H.-J."/>
            <person name="Ramirez L."/>
            <person name="Alfaro M."/>
            <person name="Sun H."/>
            <person name="Tritt A."/>
            <person name="Yoshinaga Y."/>
            <person name="Zwiers L.-H."/>
            <person name="Turgeon B."/>
            <person name="Goodwin S."/>
            <person name="Spatafora J."/>
            <person name="Crous P."/>
            <person name="Grigoriev I."/>
        </authorList>
    </citation>
    <scope>NUCLEOTIDE SEQUENCE</scope>
    <source>
        <strain evidence="2">CBS 121410</strain>
    </source>
</reference>
<feature type="chain" id="PRO_5040121739" description="TLDc domain-containing protein" evidence="1">
    <location>
        <begin position="20"/>
        <end position="566"/>
    </location>
</feature>
<evidence type="ECO:0008006" key="4">
    <source>
        <dbReference type="Google" id="ProtNLM"/>
    </source>
</evidence>
<dbReference type="AlphaFoldDB" id="A0A9P4I2F4"/>
<dbReference type="OrthoDB" id="3914475at2759"/>
<comment type="caution">
    <text evidence="2">The sequence shown here is derived from an EMBL/GenBank/DDBJ whole genome shotgun (WGS) entry which is preliminary data.</text>
</comment>
<proteinExistence type="predicted"/>
<protein>
    <recommendedName>
        <fullName evidence="4">TLDc domain-containing protein</fullName>
    </recommendedName>
</protein>
<organism evidence="2 3">
    <name type="scientific">Saccharata proteae CBS 121410</name>
    <dbReference type="NCBI Taxonomy" id="1314787"/>
    <lineage>
        <taxon>Eukaryota</taxon>
        <taxon>Fungi</taxon>
        <taxon>Dikarya</taxon>
        <taxon>Ascomycota</taxon>
        <taxon>Pezizomycotina</taxon>
        <taxon>Dothideomycetes</taxon>
        <taxon>Dothideomycetes incertae sedis</taxon>
        <taxon>Botryosphaeriales</taxon>
        <taxon>Saccharataceae</taxon>
        <taxon>Saccharata</taxon>
    </lineage>
</organism>
<evidence type="ECO:0000313" key="3">
    <source>
        <dbReference type="Proteomes" id="UP000799776"/>
    </source>
</evidence>
<feature type="signal peptide" evidence="1">
    <location>
        <begin position="1"/>
        <end position="19"/>
    </location>
</feature>
<dbReference type="EMBL" id="ML978711">
    <property type="protein sequence ID" value="KAF2091485.1"/>
    <property type="molecule type" value="Genomic_DNA"/>
</dbReference>
<keyword evidence="3" id="KW-1185">Reference proteome</keyword>
<name>A0A9P4I2F4_9PEZI</name>
<gene>
    <name evidence="2" type="ORF">K490DRAFT_60925</name>
</gene>
<dbReference type="Proteomes" id="UP000799776">
    <property type="component" value="Unassembled WGS sequence"/>
</dbReference>
<evidence type="ECO:0000256" key="1">
    <source>
        <dbReference type="SAM" id="SignalP"/>
    </source>
</evidence>
<evidence type="ECO:0000313" key="2">
    <source>
        <dbReference type="EMBL" id="KAF2091485.1"/>
    </source>
</evidence>